<dbReference type="InterPro" id="IPR041726">
    <property type="entry name" value="ACAD10_11_N"/>
</dbReference>
<dbReference type="InterPro" id="IPR052898">
    <property type="entry name" value="ACAD10-like"/>
</dbReference>
<name>A0ABV6LKR9_9BACI</name>
<dbReference type="InterPro" id="IPR011009">
    <property type="entry name" value="Kinase-like_dom_sf"/>
</dbReference>
<dbReference type="PANTHER" id="PTHR47829:SF1">
    <property type="entry name" value="HAD FAMILY PHOSPHATASE"/>
    <property type="match status" value="1"/>
</dbReference>
<evidence type="ECO:0000313" key="2">
    <source>
        <dbReference type="EMBL" id="MFC0522995.1"/>
    </source>
</evidence>
<dbReference type="Proteomes" id="UP001589836">
    <property type="component" value="Unassembled WGS sequence"/>
</dbReference>
<accession>A0ABV6LKR9</accession>
<proteinExistence type="predicted"/>
<evidence type="ECO:0000313" key="3">
    <source>
        <dbReference type="Proteomes" id="UP001589836"/>
    </source>
</evidence>
<feature type="domain" description="Aminoglycoside phosphotransferase" evidence="1">
    <location>
        <begin position="36"/>
        <end position="264"/>
    </location>
</feature>
<dbReference type="Pfam" id="PF01636">
    <property type="entry name" value="APH"/>
    <property type="match status" value="1"/>
</dbReference>
<dbReference type="InterPro" id="IPR002575">
    <property type="entry name" value="Aminoglycoside_PTrfase"/>
</dbReference>
<dbReference type="CDD" id="cd05154">
    <property type="entry name" value="ACAD10_11_N-like"/>
    <property type="match status" value="1"/>
</dbReference>
<dbReference type="Gene3D" id="3.30.200.20">
    <property type="entry name" value="Phosphorylase Kinase, domain 1"/>
    <property type="match status" value="1"/>
</dbReference>
<dbReference type="PANTHER" id="PTHR47829">
    <property type="entry name" value="HYDROLASE, PUTATIVE (AFU_ORTHOLOGUE AFUA_1G12880)-RELATED"/>
    <property type="match status" value="1"/>
</dbReference>
<dbReference type="RefSeq" id="WP_377345518.1">
    <property type="nucleotide sequence ID" value="NZ_JBHLTP010000003.1"/>
</dbReference>
<dbReference type="SUPFAM" id="SSF56112">
    <property type="entry name" value="Protein kinase-like (PK-like)"/>
    <property type="match status" value="1"/>
</dbReference>
<dbReference type="Gene3D" id="3.90.1200.10">
    <property type="match status" value="1"/>
</dbReference>
<dbReference type="EMBL" id="JBHLTP010000003">
    <property type="protein sequence ID" value="MFC0522995.1"/>
    <property type="molecule type" value="Genomic_DNA"/>
</dbReference>
<keyword evidence="3" id="KW-1185">Reference proteome</keyword>
<organism evidence="2 3">
    <name type="scientific">Pontibacillus salicampi</name>
    <dbReference type="NCBI Taxonomy" id="1449801"/>
    <lineage>
        <taxon>Bacteria</taxon>
        <taxon>Bacillati</taxon>
        <taxon>Bacillota</taxon>
        <taxon>Bacilli</taxon>
        <taxon>Bacillales</taxon>
        <taxon>Bacillaceae</taxon>
        <taxon>Pontibacillus</taxon>
    </lineage>
</organism>
<protein>
    <submittedName>
        <fullName evidence="2">Phosphotransferase family protein</fullName>
    </submittedName>
</protein>
<evidence type="ECO:0000259" key="1">
    <source>
        <dbReference type="Pfam" id="PF01636"/>
    </source>
</evidence>
<gene>
    <name evidence="2" type="ORF">ACFFGV_05230</name>
</gene>
<sequence length="350" mass="40261">MEDTIPVRKGEELDKAVLSEYLANQIPELRNHQLRIRQFGAGHSNLTYELEAGEWEAVLRRPPLGPVAPKAHDMKREYTILKALHSKFDPAPKPILLGEDSILGAPFFLMERKHGVVLDTEWPEGTRDTQRLGQAISEEMVDRLVQLHALSYEGTELEAMGKPEGFMERQVHGWIKRFNRALTDDVRSGQRLQQWLSEHIPTQAESTIIHYDYKLNNAMFDRNDYGKMIGLFDWEMTTVGDPMADLAVAMSYWMEPSDPSEIKTGLGKAPLTVESGFYSREEFLQRYAAKSGRDVEQIHVYLTFAYFKLAGIVQQIYYRYKNGQTNDERFRGMNHFVNHLLDYAEETAGL</sequence>
<reference evidence="2 3" key="1">
    <citation type="submission" date="2024-09" db="EMBL/GenBank/DDBJ databases">
        <authorList>
            <person name="Sun Q."/>
            <person name="Mori K."/>
        </authorList>
    </citation>
    <scope>NUCLEOTIDE SEQUENCE [LARGE SCALE GENOMIC DNA]</scope>
    <source>
        <strain evidence="2 3">NCAIM B.02529</strain>
    </source>
</reference>
<comment type="caution">
    <text evidence="2">The sequence shown here is derived from an EMBL/GenBank/DDBJ whole genome shotgun (WGS) entry which is preliminary data.</text>
</comment>